<evidence type="ECO:0000259" key="12">
    <source>
        <dbReference type="Pfam" id="PF08533"/>
    </source>
</evidence>
<organism evidence="13 14">
    <name type="scientific">Salibacterium qingdaonense</name>
    <dbReference type="NCBI Taxonomy" id="266892"/>
    <lineage>
        <taxon>Bacteria</taxon>
        <taxon>Bacillati</taxon>
        <taxon>Bacillota</taxon>
        <taxon>Bacilli</taxon>
        <taxon>Bacillales</taxon>
        <taxon>Bacillaceae</taxon>
    </lineage>
</organism>
<evidence type="ECO:0000256" key="3">
    <source>
        <dbReference type="ARBA" id="ARBA00012756"/>
    </source>
</evidence>
<evidence type="ECO:0000256" key="2">
    <source>
        <dbReference type="ARBA" id="ARBA00005940"/>
    </source>
</evidence>
<dbReference type="InterPro" id="IPR013739">
    <property type="entry name" value="Beta_galactosidase_C"/>
</dbReference>
<evidence type="ECO:0000259" key="11">
    <source>
        <dbReference type="Pfam" id="PF08532"/>
    </source>
</evidence>
<reference evidence="13 14" key="1">
    <citation type="submission" date="2016-10" db="EMBL/GenBank/DDBJ databases">
        <authorList>
            <person name="de Groot N.N."/>
        </authorList>
    </citation>
    <scope>NUCLEOTIDE SEQUENCE [LARGE SCALE GENOMIC DNA]</scope>
    <source>
        <strain evidence="13 14">CGMCC 1.6134</strain>
    </source>
</reference>
<dbReference type="STRING" id="266892.SAMN04488054_101134"/>
<dbReference type="PIRSF" id="PIRSF001084">
    <property type="entry name" value="B-galactosidase"/>
    <property type="match status" value="1"/>
</dbReference>
<dbReference type="Pfam" id="PF08533">
    <property type="entry name" value="Glyco_hydro_42C"/>
    <property type="match status" value="1"/>
</dbReference>
<keyword evidence="9" id="KW-0862">Zinc</keyword>
<dbReference type="PANTHER" id="PTHR36447:SF1">
    <property type="entry name" value="BETA-GALACTOSIDASE GANA"/>
    <property type="match status" value="1"/>
</dbReference>
<feature type="binding site" evidence="9">
    <location>
        <position position="160"/>
    </location>
    <ligand>
        <name>Zn(2+)</name>
        <dbReference type="ChEBI" id="CHEBI:29105"/>
    </ligand>
</feature>
<dbReference type="GO" id="GO:0046872">
    <property type="term" value="F:metal ion binding"/>
    <property type="evidence" value="ECO:0007669"/>
    <property type="project" value="UniProtKB-KW"/>
</dbReference>
<dbReference type="InterPro" id="IPR013529">
    <property type="entry name" value="Glyco_hydro_42_N"/>
</dbReference>
<dbReference type="GO" id="GO:0009341">
    <property type="term" value="C:beta-galactosidase complex"/>
    <property type="evidence" value="ECO:0007669"/>
    <property type="project" value="InterPro"/>
</dbReference>
<dbReference type="InterPro" id="IPR013780">
    <property type="entry name" value="Glyco_hydro_b"/>
</dbReference>
<accession>A0A1I4I150</accession>
<keyword evidence="4 6" id="KW-0378">Hydrolase</keyword>
<feature type="domain" description="Beta-galactosidase trimerisation" evidence="11">
    <location>
        <begin position="396"/>
        <end position="600"/>
    </location>
</feature>
<feature type="binding site" evidence="8">
    <location>
        <position position="113"/>
    </location>
    <ligand>
        <name>substrate</name>
    </ligand>
</feature>
<feature type="active site" description="Nucleophile" evidence="7">
    <location>
        <position position="307"/>
    </location>
</feature>
<dbReference type="Pfam" id="PF08532">
    <property type="entry name" value="Glyco_hydro_42M"/>
    <property type="match status" value="1"/>
</dbReference>
<dbReference type="InterPro" id="IPR013738">
    <property type="entry name" value="Beta_galactosidase_Trimer"/>
</dbReference>
<dbReference type="InterPro" id="IPR029062">
    <property type="entry name" value="Class_I_gatase-like"/>
</dbReference>
<evidence type="ECO:0000256" key="5">
    <source>
        <dbReference type="ARBA" id="ARBA00023295"/>
    </source>
</evidence>
<evidence type="ECO:0000256" key="8">
    <source>
        <dbReference type="PIRSR" id="PIRSR001084-2"/>
    </source>
</evidence>
<feature type="binding site" evidence="8">
    <location>
        <position position="151"/>
    </location>
    <ligand>
        <name>substrate</name>
    </ligand>
</feature>
<dbReference type="CDD" id="cd03143">
    <property type="entry name" value="A4_beta-galactosidase_middle_domain"/>
    <property type="match status" value="1"/>
</dbReference>
<dbReference type="EMBL" id="FOTY01000001">
    <property type="protein sequence ID" value="SFL47900.1"/>
    <property type="molecule type" value="Genomic_DNA"/>
</dbReference>
<evidence type="ECO:0000256" key="6">
    <source>
        <dbReference type="PIRNR" id="PIRNR001084"/>
    </source>
</evidence>
<dbReference type="AlphaFoldDB" id="A0A1I4I150"/>
<dbReference type="Gene3D" id="3.20.20.80">
    <property type="entry name" value="Glycosidases"/>
    <property type="match status" value="1"/>
</dbReference>
<dbReference type="Gene3D" id="2.60.40.1180">
    <property type="entry name" value="Golgi alpha-mannosidase II"/>
    <property type="match status" value="1"/>
</dbReference>
<dbReference type="InterPro" id="IPR003476">
    <property type="entry name" value="Glyco_hydro_42"/>
</dbReference>
<dbReference type="GO" id="GO:0004565">
    <property type="term" value="F:beta-galactosidase activity"/>
    <property type="evidence" value="ECO:0007669"/>
    <property type="project" value="UniProtKB-EC"/>
</dbReference>
<comment type="catalytic activity">
    <reaction evidence="1 6">
        <text>Hydrolysis of terminal non-reducing beta-D-galactose residues in beta-D-galactosides.</text>
        <dbReference type="EC" id="3.2.1.23"/>
    </reaction>
</comment>
<dbReference type="SUPFAM" id="SSF51445">
    <property type="entry name" value="(Trans)glycosidases"/>
    <property type="match status" value="1"/>
</dbReference>
<evidence type="ECO:0000256" key="7">
    <source>
        <dbReference type="PIRSR" id="PIRSR001084-1"/>
    </source>
</evidence>
<keyword evidence="14" id="KW-1185">Reference proteome</keyword>
<gene>
    <name evidence="13" type="ORF">SAMN04488054_101134</name>
</gene>
<dbReference type="Proteomes" id="UP000199668">
    <property type="component" value="Unassembled WGS sequence"/>
</dbReference>
<evidence type="ECO:0000256" key="4">
    <source>
        <dbReference type="ARBA" id="ARBA00022801"/>
    </source>
</evidence>
<proteinExistence type="inferred from homology"/>
<dbReference type="Gene3D" id="3.40.50.880">
    <property type="match status" value="1"/>
</dbReference>
<feature type="binding site" evidence="8">
    <location>
        <position position="315"/>
    </location>
    <ligand>
        <name>substrate</name>
    </ligand>
</feature>
<evidence type="ECO:0000259" key="10">
    <source>
        <dbReference type="Pfam" id="PF02449"/>
    </source>
</evidence>
<keyword evidence="5 6" id="KW-0326">Glycosidase</keyword>
<name>A0A1I4I150_9BACI</name>
<evidence type="ECO:0000313" key="13">
    <source>
        <dbReference type="EMBL" id="SFL47900.1"/>
    </source>
</evidence>
<evidence type="ECO:0000313" key="14">
    <source>
        <dbReference type="Proteomes" id="UP000199668"/>
    </source>
</evidence>
<evidence type="ECO:0000256" key="9">
    <source>
        <dbReference type="PIRSR" id="PIRSR001084-3"/>
    </source>
</evidence>
<dbReference type="Pfam" id="PF02449">
    <property type="entry name" value="Glyco_hydro_42"/>
    <property type="match status" value="1"/>
</dbReference>
<dbReference type="RefSeq" id="WP_245736753.1">
    <property type="nucleotide sequence ID" value="NZ_FOTY01000001.1"/>
</dbReference>
<dbReference type="InterPro" id="IPR017853">
    <property type="entry name" value="GH"/>
</dbReference>
<dbReference type="GO" id="GO:0006012">
    <property type="term" value="P:galactose metabolic process"/>
    <property type="evidence" value="ECO:0007669"/>
    <property type="project" value="InterPro"/>
</dbReference>
<dbReference type="SUPFAM" id="SSF52317">
    <property type="entry name" value="Class I glutamine amidotransferase-like"/>
    <property type="match status" value="1"/>
</dbReference>
<keyword evidence="9" id="KW-0479">Metal-binding</keyword>
<protein>
    <recommendedName>
        <fullName evidence="3 6">Beta-galactosidase</fullName>
        <shortName evidence="6">Beta-gal</shortName>
        <ecNumber evidence="3 6">3.2.1.23</ecNumber>
    </recommendedName>
</protein>
<evidence type="ECO:0000256" key="1">
    <source>
        <dbReference type="ARBA" id="ARBA00001412"/>
    </source>
</evidence>
<comment type="similarity">
    <text evidence="2 6">Belongs to the glycosyl hydrolase 42 family.</text>
</comment>
<dbReference type="EC" id="3.2.1.23" evidence="3 6"/>
<feature type="domain" description="Beta-galactosidase C-terminal" evidence="12">
    <location>
        <begin position="610"/>
        <end position="668"/>
    </location>
</feature>
<dbReference type="PANTHER" id="PTHR36447">
    <property type="entry name" value="BETA-GALACTOSIDASE GANA"/>
    <property type="match status" value="1"/>
</dbReference>
<sequence length="672" mass="77159">MKAISDILPHIAYGGDYNPEQWNEKVWYEDAALMQKAGVNLVSVGIFSWAVLEREEDRFDFTWLDKVMNILHEHGVGVCLATATASPPAWLSRKYPETLAVDDKGVPYSFGSRQHYSPNSSIYRRAVKKLVTKLAERYKDHPALKMWHINNEYGCHVSECYSQDSLEAFHAWLRRRYQTIDTLNEKWGTNFWSQRYNYFDDITFLSNTPTFPNPGQQLDYKRFMNDSLLELYMVEKKILRDITPDVPVFTNFMFEFKPLNYFSWAPELDVVTWDTYPDPREGTPEAHALQHDLMRSLKHGQPFLVMEQVTSHVNWRDINVPKKPGEMRLWSYSAIARGSDGIMFFQWRQSRAGAEKFHGAMVPHSGDEQSRTYREVQQLGQELKQLDSLTGAVVPARAAIIFDWENWWAVEMEGKPHNKLSYLEQVKAYYHTFYRRNIAVDFVQPGGDLSSYDLVAAPMLYMVKNGEKKNLEQFVENGGTLVVSFFSGIVDENDRIHPDYYPEPLRHILGIHVEEFVPMAGGEWNQLSAGTDHYRCTTWSDVIHLETAEAAAYFTEDWYQGRPAVTTNSYGKGKAVYVGTEPEQAFIDDILTGLMREKGITAPASAPPNVEIVERTSGKGNHLVIVNHNQEEARIELDSGRSYVDLLAGTKVENEVIVQAVDVLVLRQTEQK</sequence>
<feature type="domain" description="Glycoside hydrolase family 42 N-terminal" evidence="10">
    <location>
        <begin position="16"/>
        <end position="386"/>
    </location>
</feature>
<feature type="active site" description="Proton donor" evidence="7">
    <location>
        <position position="152"/>
    </location>
</feature>